<dbReference type="AlphaFoldDB" id="A0A670IJ60"/>
<evidence type="ECO:0000313" key="14">
    <source>
        <dbReference type="Proteomes" id="UP000472272"/>
    </source>
</evidence>
<evidence type="ECO:0000256" key="4">
    <source>
        <dbReference type="ARBA" id="ARBA00022723"/>
    </source>
</evidence>
<evidence type="ECO:0000256" key="9">
    <source>
        <dbReference type="ARBA" id="ARBA00023242"/>
    </source>
</evidence>
<evidence type="ECO:0000256" key="10">
    <source>
        <dbReference type="ARBA" id="ARBA00039634"/>
    </source>
</evidence>
<evidence type="ECO:0000256" key="3">
    <source>
        <dbReference type="ARBA" id="ARBA00022490"/>
    </source>
</evidence>
<evidence type="ECO:0000313" key="13">
    <source>
        <dbReference type="Ensembl" id="ENSPMRP00000012100.1"/>
    </source>
</evidence>
<dbReference type="GO" id="GO:0005737">
    <property type="term" value="C:cytoplasm"/>
    <property type="evidence" value="ECO:0007669"/>
    <property type="project" value="UniProtKB-SubCell"/>
</dbReference>
<evidence type="ECO:0000256" key="6">
    <source>
        <dbReference type="ARBA" id="ARBA00022771"/>
    </source>
</evidence>
<keyword evidence="7" id="KW-0862">Zinc</keyword>
<proteinExistence type="predicted"/>
<dbReference type="Ensembl" id="ENSPMRT00000012919.1">
    <property type="protein sequence ID" value="ENSPMRP00000012100.1"/>
    <property type="gene ID" value="ENSPMRG00000008085.1"/>
</dbReference>
<feature type="region of interest" description="Disordered" evidence="11">
    <location>
        <begin position="76"/>
        <end position="107"/>
    </location>
</feature>
<dbReference type="Gene3D" id="3.30.160.60">
    <property type="entry name" value="Classic Zinc Finger"/>
    <property type="match status" value="4"/>
</dbReference>
<organism evidence="13 14">
    <name type="scientific">Podarcis muralis</name>
    <name type="common">Wall lizard</name>
    <name type="synonym">Lacerta muralis</name>
    <dbReference type="NCBI Taxonomy" id="64176"/>
    <lineage>
        <taxon>Eukaryota</taxon>
        <taxon>Metazoa</taxon>
        <taxon>Chordata</taxon>
        <taxon>Craniata</taxon>
        <taxon>Vertebrata</taxon>
        <taxon>Euteleostomi</taxon>
        <taxon>Lepidosauria</taxon>
        <taxon>Squamata</taxon>
        <taxon>Bifurcata</taxon>
        <taxon>Unidentata</taxon>
        <taxon>Episquamata</taxon>
        <taxon>Laterata</taxon>
        <taxon>Lacertibaenia</taxon>
        <taxon>Lacertidae</taxon>
        <taxon>Podarcis</taxon>
    </lineage>
</organism>
<gene>
    <name evidence="13" type="primary">ZNF346</name>
</gene>
<reference evidence="13" key="3">
    <citation type="submission" date="2025-09" db="UniProtKB">
        <authorList>
            <consortium name="Ensembl"/>
        </authorList>
    </citation>
    <scope>IDENTIFICATION</scope>
</reference>
<keyword evidence="3" id="KW-0963">Cytoplasm</keyword>
<dbReference type="SMART" id="SM00355">
    <property type="entry name" value="ZnF_C2H2"/>
    <property type="match status" value="4"/>
</dbReference>
<feature type="region of interest" description="Disordered" evidence="11">
    <location>
        <begin position="218"/>
        <end position="256"/>
    </location>
</feature>
<evidence type="ECO:0000256" key="5">
    <source>
        <dbReference type="ARBA" id="ARBA00022737"/>
    </source>
</evidence>
<dbReference type="PROSITE" id="PS00028">
    <property type="entry name" value="ZINC_FINGER_C2H2_1"/>
    <property type="match status" value="1"/>
</dbReference>
<dbReference type="InterPro" id="IPR036236">
    <property type="entry name" value="Znf_C2H2_sf"/>
</dbReference>
<evidence type="ECO:0000256" key="2">
    <source>
        <dbReference type="ARBA" id="ARBA00004496"/>
    </source>
</evidence>
<dbReference type="InterPro" id="IPR051868">
    <property type="entry name" value="ZN346_ZMAT4"/>
</dbReference>
<evidence type="ECO:0000256" key="7">
    <source>
        <dbReference type="ARBA" id="ARBA00022833"/>
    </source>
</evidence>
<evidence type="ECO:0000259" key="12">
    <source>
        <dbReference type="PROSITE" id="PS00028"/>
    </source>
</evidence>
<dbReference type="InterPro" id="IPR013087">
    <property type="entry name" value="Znf_C2H2_type"/>
</dbReference>
<keyword evidence="4" id="KW-0479">Metal-binding</keyword>
<dbReference type="GeneTree" id="ENSGT00940000159101"/>
<sequence>MPPGCIPIATASRSALPVPSREMDAQGEAASITCKPNIARAFDSPRGSRSFRFPGCAVGEVSRYVSWREAHLAGSTRVPGERRVPRGRRRGDKMADEADSNGDASALPVGKEAVDRMIKENSHIFTDAHCKVCSAVLISESQKLAHYQSKKHANKVRRYMAIHGEEEVCSSKKIKLDTKQEGSSEEDRNKCCPICNMTFSSPVVANSHYLGKTHAKNLKLKQQPPKAEGAVPAQKQPANPPPTTVPSNEENQNTSDPDKFCSLCHATFNNPLMAKQHYVGKKHKKQETKLKLMAHYGRSPDEPVASTAGKGYPCESCNIVLNSIEQYQAHISGFKHKNQSADCSIILILFLWDQSKHHGITTKREDSQVYQEEYLLQHGTRSSCTHERRQRALMATAILAKTSREEAPALFLDCRWPKSEHRFSTHYGFIVPLAE</sequence>
<reference evidence="13" key="2">
    <citation type="submission" date="2025-08" db="UniProtKB">
        <authorList>
            <consortium name="Ensembl"/>
        </authorList>
    </citation>
    <scope>IDENTIFICATION</scope>
</reference>
<evidence type="ECO:0000256" key="8">
    <source>
        <dbReference type="ARBA" id="ARBA00022884"/>
    </source>
</evidence>
<dbReference type="FunFam" id="3.30.160.60:FF:000581">
    <property type="entry name" value="zinc finger protein 346 isoform X1"/>
    <property type="match status" value="1"/>
</dbReference>
<evidence type="ECO:0000256" key="1">
    <source>
        <dbReference type="ARBA" id="ARBA00004123"/>
    </source>
</evidence>
<feature type="domain" description="C2H2-type" evidence="12">
    <location>
        <begin position="314"/>
        <end position="336"/>
    </location>
</feature>
<dbReference type="InterPro" id="IPR003604">
    <property type="entry name" value="Matrin/U1-like-C_Znf_C2H2"/>
</dbReference>
<accession>A0A670IJ60</accession>
<comment type="subcellular location">
    <subcellularLocation>
        <location evidence="2">Cytoplasm</location>
    </subcellularLocation>
    <subcellularLocation>
        <location evidence="1">Nucleus</location>
    </subcellularLocation>
</comment>
<dbReference type="Pfam" id="PF12874">
    <property type="entry name" value="zf-met"/>
    <property type="match status" value="4"/>
</dbReference>
<dbReference type="GO" id="GO:0003725">
    <property type="term" value="F:double-stranded RNA binding"/>
    <property type="evidence" value="ECO:0007669"/>
    <property type="project" value="TreeGrafter"/>
</dbReference>
<name>A0A670IJ60_PODMU</name>
<reference evidence="13 14" key="1">
    <citation type="journal article" date="2019" name="Proc. Natl. Acad. Sci. U.S.A.">
        <title>Regulatory changes in pterin and carotenoid genes underlie balanced color polymorphisms in the wall lizard.</title>
        <authorList>
            <person name="Andrade P."/>
            <person name="Pinho C."/>
            <person name="Perez I de Lanuza G."/>
            <person name="Afonso S."/>
            <person name="Brejcha J."/>
            <person name="Rubin C.J."/>
            <person name="Wallerman O."/>
            <person name="Pereira P."/>
            <person name="Sabatino S.J."/>
            <person name="Bellati A."/>
            <person name="Pellitteri-Rosa D."/>
            <person name="Bosakova Z."/>
            <person name="Bunikis I."/>
            <person name="Carretero M.A."/>
            <person name="Feiner N."/>
            <person name="Marsik P."/>
            <person name="Pauperio F."/>
            <person name="Salvi D."/>
            <person name="Soler L."/>
            <person name="While G.M."/>
            <person name="Uller T."/>
            <person name="Font E."/>
            <person name="Andersson L."/>
            <person name="Carneiro M."/>
        </authorList>
    </citation>
    <scope>NUCLEOTIDE SEQUENCE</scope>
</reference>
<feature type="compositionally biased region" description="Polar residues" evidence="11">
    <location>
        <begin position="245"/>
        <end position="255"/>
    </location>
</feature>
<dbReference type="SMART" id="SM00451">
    <property type="entry name" value="ZnF_U1"/>
    <property type="match status" value="4"/>
</dbReference>
<dbReference type="GO" id="GO:0005634">
    <property type="term" value="C:nucleus"/>
    <property type="evidence" value="ECO:0007669"/>
    <property type="project" value="UniProtKB-SubCell"/>
</dbReference>
<keyword evidence="6" id="KW-0863">Zinc-finger</keyword>
<dbReference type="Proteomes" id="UP000472272">
    <property type="component" value="Chromosome 2"/>
</dbReference>
<keyword evidence="8" id="KW-0694">RNA-binding</keyword>
<dbReference type="PANTHER" id="PTHR46144:SF5">
    <property type="entry name" value="ZINC FINGER PROTEIN 346"/>
    <property type="match status" value="1"/>
</dbReference>
<dbReference type="FunFam" id="3.30.160.60:FF:000700">
    <property type="entry name" value="zinc finger protein 346 isoform X1"/>
    <property type="match status" value="1"/>
</dbReference>
<protein>
    <recommendedName>
        <fullName evidence="10">Zinc finger protein 346</fullName>
    </recommendedName>
</protein>
<dbReference type="SUPFAM" id="SSF57667">
    <property type="entry name" value="beta-beta-alpha zinc fingers"/>
    <property type="match status" value="4"/>
</dbReference>
<keyword evidence="9" id="KW-0539">Nucleus</keyword>
<dbReference type="GO" id="GO:0008270">
    <property type="term" value="F:zinc ion binding"/>
    <property type="evidence" value="ECO:0007669"/>
    <property type="project" value="UniProtKB-KW"/>
</dbReference>
<keyword evidence="5" id="KW-0677">Repeat</keyword>
<keyword evidence="14" id="KW-1185">Reference proteome</keyword>
<evidence type="ECO:0000256" key="11">
    <source>
        <dbReference type="SAM" id="MobiDB-lite"/>
    </source>
</evidence>
<dbReference type="PANTHER" id="PTHR46144">
    <property type="entry name" value="ZINC FINGER PROTEIN 385B-LIKE"/>
    <property type="match status" value="1"/>
</dbReference>